<accession>A0ABP5EK08</accession>
<name>A0ABP5EK08_9MICO</name>
<proteinExistence type="predicted"/>
<comment type="caution">
    <text evidence="1">The sequence shown here is derived from an EMBL/GenBank/DDBJ whole genome shotgun (WGS) entry which is preliminary data.</text>
</comment>
<organism evidence="1 2">
    <name type="scientific">Brevibacterium samyangense</name>
    <dbReference type="NCBI Taxonomy" id="366888"/>
    <lineage>
        <taxon>Bacteria</taxon>
        <taxon>Bacillati</taxon>
        <taxon>Actinomycetota</taxon>
        <taxon>Actinomycetes</taxon>
        <taxon>Micrococcales</taxon>
        <taxon>Brevibacteriaceae</taxon>
        <taxon>Brevibacterium</taxon>
    </lineage>
</organism>
<dbReference type="EMBL" id="BAAANO010000002">
    <property type="protein sequence ID" value="GAA1997631.1"/>
    <property type="molecule type" value="Genomic_DNA"/>
</dbReference>
<sequence length="58" mass="6196">MPLVVIRPGPEVGRASDDLAVPLTSYTWVTVRVGVSDAHLSRAAIQLNRSTARTIPAL</sequence>
<gene>
    <name evidence="1" type="ORF">GCM10009755_00900</name>
</gene>
<protein>
    <submittedName>
        <fullName evidence="1">Uncharacterized protein</fullName>
    </submittedName>
</protein>
<keyword evidence="2" id="KW-1185">Reference proteome</keyword>
<evidence type="ECO:0000313" key="1">
    <source>
        <dbReference type="EMBL" id="GAA1997631.1"/>
    </source>
</evidence>
<reference evidence="2" key="1">
    <citation type="journal article" date="2019" name="Int. J. Syst. Evol. Microbiol.">
        <title>The Global Catalogue of Microorganisms (GCM) 10K type strain sequencing project: providing services to taxonomists for standard genome sequencing and annotation.</title>
        <authorList>
            <consortium name="The Broad Institute Genomics Platform"/>
            <consortium name="The Broad Institute Genome Sequencing Center for Infectious Disease"/>
            <person name="Wu L."/>
            <person name="Ma J."/>
        </authorList>
    </citation>
    <scope>NUCLEOTIDE SEQUENCE [LARGE SCALE GENOMIC DNA]</scope>
    <source>
        <strain evidence="2">JCM 14546</strain>
    </source>
</reference>
<dbReference type="Proteomes" id="UP001500755">
    <property type="component" value="Unassembled WGS sequence"/>
</dbReference>
<evidence type="ECO:0000313" key="2">
    <source>
        <dbReference type="Proteomes" id="UP001500755"/>
    </source>
</evidence>